<keyword evidence="2" id="KW-1185">Reference proteome</keyword>
<proteinExistence type="predicted"/>
<evidence type="ECO:0000313" key="1">
    <source>
        <dbReference type="EMBL" id="PFG40772.1"/>
    </source>
</evidence>
<dbReference type="AlphaFoldDB" id="A0A2A9ER78"/>
<reference evidence="1 2" key="1">
    <citation type="submission" date="2017-10" db="EMBL/GenBank/DDBJ databases">
        <title>Sequencing the genomes of 1000 actinobacteria strains.</title>
        <authorList>
            <person name="Klenk H.-P."/>
        </authorList>
    </citation>
    <scope>NUCLEOTIDE SEQUENCE [LARGE SCALE GENOMIC DNA]</scope>
    <source>
        <strain evidence="1 2">DSM 21838</strain>
    </source>
</reference>
<dbReference type="EMBL" id="PDJI01000004">
    <property type="protein sequence ID" value="PFG40772.1"/>
    <property type="molecule type" value="Genomic_DNA"/>
</dbReference>
<evidence type="ECO:0008006" key="3">
    <source>
        <dbReference type="Google" id="ProtNLM"/>
    </source>
</evidence>
<gene>
    <name evidence="1" type="ORF">ATJ97_3306</name>
</gene>
<name>A0A2A9ER78_9MICO</name>
<organism evidence="1 2">
    <name type="scientific">Georgenia soli</name>
    <dbReference type="NCBI Taxonomy" id="638953"/>
    <lineage>
        <taxon>Bacteria</taxon>
        <taxon>Bacillati</taxon>
        <taxon>Actinomycetota</taxon>
        <taxon>Actinomycetes</taxon>
        <taxon>Micrococcales</taxon>
        <taxon>Bogoriellaceae</taxon>
        <taxon>Georgenia</taxon>
    </lineage>
</organism>
<dbReference type="RefSeq" id="WP_098484622.1">
    <property type="nucleotide sequence ID" value="NZ_PDJI01000004.1"/>
</dbReference>
<evidence type="ECO:0000313" key="2">
    <source>
        <dbReference type="Proteomes" id="UP000222106"/>
    </source>
</evidence>
<dbReference type="OrthoDB" id="3295834at2"/>
<sequence>MISLELARALQEAGLRWRPAAGDRFSIDQPDLADDVFTISEMTVEARTYPTGTILGFNGTTEWALDSVTLEQTVWRPREDQLRELLGTTFRRLERDDGAYRVHARFPAGTGTEDVEHAAVEPADAYGAALLDLIARSSG</sequence>
<dbReference type="Proteomes" id="UP000222106">
    <property type="component" value="Unassembled WGS sequence"/>
</dbReference>
<accession>A0A2A9ER78</accession>
<comment type="caution">
    <text evidence="1">The sequence shown here is derived from an EMBL/GenBank/DDBJ whole genome shotgun (WGS) entry which is preliminary data.</text>
</comment>
<protein>
    <recommendedName>
        <fullName evidence="3">Pilus assembly protein CpaE</fullName>
    </recommendedName>
</protein>